<organism evidence="1 2">
    <name type="scientific">Methylococcus capsulatus</name>
    <dbReference type="NCBI Taxonomy" id="414"/>
    <lineage>
        <taxon>Bacteria</taxon>
        <taxon>Pseudomonadati</taxon>
        <taxon>Pseudomonadota</taxon>
        <taxon>Gammaproteobacteria</taxon>
        <taxon>Methylococcales</taxon>
        <taxon>Methylococcaceae</taxon>
        <taxon>Methylococcus</taxon>
    </lineage>
</organism>
<evidence type="ECO:0000313" key="2">
    <source>
        <dbReference type="Proteomes" id="UP001359308"/>
    </source>
</evidence>
<name>A0ABZ2F4D9_METCP</name>
<proteinExistence type="predicted"/>
<accession>A0ABZ2F4D9</accession>
<evidence type="ECO:0000313" key="1">
    <source>
        <dbReference type="EMBL" id="WWF01986.1"/>
    </source>
</evidence>
<gene>
    <name evidence="1" type="ORF">N4J17_16195</name>
</gene>
<reference evidence="1 2" key="1">
    <citation type="submission" date="2022-09" db="EMBL/GenBank/DDBJ databases">
        <authorList>
            <person name="Giprobiosintez L."/>
        </authorList>
    </citation>
    <scope>NUCLEOTIDE SEQUENCE [LARGE SCALE GENOMIC DNA]</scope>
    <source>
        <strain evidence="2">VKPM-B-12549 (GBS-15)</strain>
    </source>
</reference>
<dbReference type="RefSeq" id="WP_198322855.1">
    <property type="nucleotide sequence ID" value="NZ_CP104311.1"/>
</dbReference>
<dbReference type="EMBL" id="CP104311">
    <property type="protein sequence ID" value="WWF01986.1"/>
    <property type="molecule type" value="Genomic_DNA"/>
</dbReference>
<protein>
    <submittedName>
        <fullName evidence="1">Uncharacterized protein</fullName>
    </submittedName>
</protein>
<dbReference type="Proteomes" id="UP001359308">
    <property type="component" value="Chromosome"/>
</dbReference>
<sequence>MRHQHLDVPGEVAAEVGHRAMGVFGELRRPVPDLLSHRLEPSSFGRMANRRNLVGQAQLAQKTPAVEDEGSRVRNGIVGVELARGQASLLLFRLDQPDERRPLYFLELIRCLGSGHLGFLLLAFGKQHPRRQCIGQFPQGAGLGIEPLAHPGAGGHFAKIQGFPAEPVLPKRLDGFEVTLAQIEQTRYRLEHGQGSRALRNWRFGIKGRVFLDYQPLPKSHITEELGKDEAESSWQTGERR</sequence>
<keyword evidence="2" id="KW-1185">Reference proteome</keyword>